<dbReference type="CDD" id="cd22635">
    <property type="entry name" value="Kunitz_papilin"/>
    <property type="match status" value="1"/>
</dbReference>
<dbReference type="InterPro" id="IPR002223">
    <property type="entry name" value="Kunitz_BPTI"/>
</dbReference>
<evidence type="ECO:0000259" key="7">
    <source>
        <dbReference type="PROSITE" id="PS50279"/>
    </source>
</evidence>
<dbReference type="GO" id="GO:0031012">
    <property type="term" value="C:extracellular matrix"/>
    <property type="evidence" value="ECO:0007669"/>
    <property type="project" value="TreeGrafter"/>
</dbReference>
<feature type="region of interest" description="Disordered" evidence="5">
    <location>
        <begin position="1"/>
        <end position="174"/>
    </location>
</feature>
<organism evidence="8">
    <name type="scientific">Tetraodon nigroviridis</name>
    <name type="common">Spotted green pufferfish</name>
    <name type="synonym">Chelonodon nigroviridis</name>
    <dbReference type="NCBI Taxonomy" id="99883"/>
    <lineage>
        <taxon>Eukaryota</taxon>
        <taxon>Metazoa</taxon>
        <taxon>Chordata</taxon>
        <taxon>Craniata</taxon>
        <taxon>Vertebrata</taxon>
        <taxon>Euteleostomi</taxon>
        <taxon>Actinopterygii</taxon>
        <taxon>Neopterygii</taxon>
        <taxon>Teleostei</taxon>
        <taxon>Neoteleostei</taxon>
        <taxon>Acanthomorphata</taxon>
        <taxon>Eupercaria</taxon>
        <taxon>Tetraodontiformes</taxon>
        <taxon>Tetradontoidea</taxon>
        <taxon>Tetraodontidae</taxon>
        <taxon>Tetraodon</taxon>
    </lineage>
</organism>
<dbReference type="PROSITE" id="PS50234">
    <property type="entry name" value="VWFA"/>
    <property type="match status" value="1"/>
</dbReference>
<name>Q4TBB9_TETNG</name>
<dbReference type="EMBL" id="CAAE01007164">
    <property type="protein sequence ID" value="CAF89813.1"/>
    <property type="molecule type" value="Genomic_DNA"/>
</dbReference>
<dbReference type="InterPro" id="IPR050149">
    <property type="entry name" value="Collagen_superfamily"/>
</dbReference>
<dbReference type="CDD" id="cd01450">
    <property type="entry name" value="vWFA_subfamily_ECM"/>
    <property type="match status" value="1"/>
</dbReference>
<feature type="domain" description="VWFA" evidence="6">
    <location>
        <begin position="246"/>
        <end position="427"/>
    </location>
</feature>
<dbReference type="AlphaFoldDB" id="Q4TBB9"/>
<protein>
    <submittedName>
        <fullName evidence="8">(spotted green pufferfish) hypothetical protein</fullName>
    </submittedName>
</protein>
<dbReference type="PANTHER" id="PTHR24023:SF1082">
    <property type="entry name" value="COLLAGEN TRIPLE HELIX REPEAT"/>
    <property type="match status" value="1"/>
</dbReference>
<dbReference type="InterPro" id="IPR002035">
    <property type="entry name" value="VWF_A"/>
</dbReference>
<dbReference type="OrthoDB" id="196393at2759"/>
<dbReference type="PROSITE" id="PS50279">
    <property type="entry name" value="BPTI_KUNITZ_2"/>
    <property type="match status" value="1"/>
</dbReference>
<dbReference type="Pfam" id="PF00092">
    <property type="entry name" value="VWA"/>
    <property type="match status" value="1"/>
</dbReference>
<reference evidence="8" key="2">
    <citation type="submission" date="2004-02" db="EMBL/GenBank/DDBJ databases">
        <authorList>
            <consortium name="Genoscope"/>
            <consortium name="Whitehead Institute Centre for Genome Research"/>
        </authorList>
    </citation>
    <scope>NUCLEOTIDE SEQUENCE</scope>
</reference>
<dbReference type="FunFam" id="4.10.410.10:FF:000020">
    <property type="entry name" value="Collagen, type VI, alpha 3"/>
    <property type="match status" value="1"/>
</dbReference>
<dbReference type="SMART" id="SM00327">
    <property type="entry name" value="VWA"/>
    <property type="match status" value="1"/>
</dbReference>
<dbReference type="GO" id="GO:0005615">
    <property type="term" value="C:extracellular space"/>
    <property type="evidence" value="ECO:0007669"/>
    <property type="project" value="TreeGrafter"/>
</dbReference>
<feature type="compositionally biased region" description="Gly residues" evidence="5">
    <location>
        <begin position="70"/>
        <end position="79"/>
    </location>
</feature>
<evidence type="ECO:0000256" key="1">
    <source>
        <dbReference type="ARBA" id="ARBA00004498"/>
    </source>
</evidence>
<dbReference type="PANTHER" id="PTHR24023">
    <property type="entry name" value="COLLAGEN ALPHA"/>
    <property type="match status" value="1"/>
</dbReference>
<dbReference type="KEGG" id="tng:GSTEN00003824G001"/>
<dbReference type="SUPFAM" id="SSF57362">
    <property type="entry name" value="BPTI-like"/>
    <property type="match status" value="1"/>
</dbReference>
<feature type="domain" description="BPTI/Kunitz inhibitor" evidence="7">
    <location>
        <begin position="503"/>
        <end position="554"/>
    </location>
</feature>
<dbReference type="GO" id="GO:0005581">
    <property type="term" value="C:collagen trimer"/>
    <property type="evidence" value="ECO:0007669"/>
    <property type="project" value="UniProtKB-KW"/>
</dbReference>
<keyword evidence="2" id="KW-0272">Extracellular matrix</keyword>
<dbReference type="PROSITE" id="PS00280">
    <property type="entry name" value="BPTI_KUNITZ_1"/>
    <property type="match status" value="1"/>
</dbReference>
<dbReference type="InterPro" id="IPR036465">
    <property type="entry name" value="vWFA_dom_sf"/>
</dbReference>
<feature type="compositionally biased region" description="Gly residues" evidence="5">
    <location>
        <begin position="130"/>
        <end position="141"/>
    </location>
</feature>
<dbReference type="InterPro" id="IPR020901">
    <property type="entry name" value="Prtase_inh_Kunz-CS"/>
</dbReference>
<comment type="caution">
    <text evidence="8">The sequence shown here is derived from an EMBL/GenBank/DDBJ whole genome shotgun (WGS) entry which is preliminary data.</text>
</comment>
<dbReference type="GO" id="GO:0004867">
    <property type="term" value="F:serine-type endopeptidase inhibitor activity"/>
    <property type="evidence" value="ECO:0007669"/>
    <property type="project" value="InterPro"/>
</dbReference>
<evidence type="ECO:0000256" key="3">
    <source>
        <dbReference type="ARBA" id="ARBA00023119"/>
    </source>
</evidence>
<keyword evidence="2" id="KW-0964">Secreted</keyword>
<dbReference type="SMART" id="SM00131">
    <property type="entry name" value="KU"/>
    <property type="match status" value="1"/>
</dbReference>
<dbReference type="SUPFAM" id="SSF53300">
    <property type="entry name" value="vWA-like"/>
    <property type="match status" value="1"/>
</dbReference>
<comment type="subcellular location">
    <subcellularLocation>
        <location evidence="1">Secreted</location>
        <location evidence="1">Extracellular space</location>
        <location evidence="1">Extracellular matrix</location>
    </subcellularLocation>
</comment>
<dbReference type="Pfam" id="PF00014">
    <property type="entry name" value="Kunitz_BPTI"/>
    <property type="match status" value="1"/>
</dbReference>
<feature type="compositionally biased region" description="Low complexity" evidence="5">
    <location>
        <begin position="80"/>
        <end position="115"/>
    </location>
</feature>
<keyword evidence="3" id="KW-0176">Collagen</keyword>
<dbReference type="Gene3D" id="3.40.50.410">
    <property type="entry name" value="von Willebrand factor, type A domain"/>
    <property type="match status" value="1"/>
</dbReference>
<sequence length="559" mass="58202">MDGEPGKDGANGQQGFTGKPGDAGPPGLPGASGPVDGGDGSGFDGLLVSLQGSRGNKGDTGPPGVAGLPGPQGGPGPAGNPGASGRRGVVGPKGQPGEPGQQGVPGPQGPRGLPVCTPKTATKGQDGKDGYGPAGPGGVKGDPGFPGYPGLVGENGLQGPKGTPGPKGNQGQPVSVHVGELRRLCCHRRPLTLTLSHSGEGGPRGRVGPLWRARLCRTQGSQRSSWKTSYDACSSHHPRCPVYPTELVFGLDMSQDVKPADFQRQRAALLSLIEDIAVSESNCPTGARVAVVGYSSYVKHLVRFQDYRRKEQLLEFVKNIPLERSGNSRRLGGAMRFVGHNVFKRVRAGAVTRKVAVFFSNGLTQDDGDLVAAVMEYRGLGVVPAIVSLKNAPSVSRALELDDSGNAIFSVLGRDAVASLQKVKDCAICYVDINTYPPPSLKASCDQLGQDGGQSSQVLELGDEAVQEQLGRRADAGQLDVSEALSRGDGRRLVAGGDADAPCRLQADAGSQCGDYVQLWFFDKDMDACAPFWYGGCGGNANRFSTEHECLRTCGRRSK</sequence>
<dbReference type="Gene3D" id="4.10.410.10">
    <property type="entry name" value="Pancreatic trypsin inhibitor Kunitz domain"/>
    <property type="match status" value="1"/>
</dbReference>
<accession>Q4TBB9</accession>
<dbReference type="PRINTS" id="PR00759">
    <property type="entry name" value="BASICPTASE"/>
</dbReference>
<keyword evidence="4" id="KW-1015">Disulfide bond</keyword>
<evidence type="ECO:0000256" key="5">
    <source>
        <dbReference type="SAM" id="MobiDB-lite"/>
    </source>
</evidence>
<evidence type="ECO:0000259" key="6">
    <source>
        <dbReference type="PROSITE" id="PS50234"/>
    </source>
</evidence>
<evidence type="ECO:0000313" key="8">
    <source>
        <dbReference type="EMBL" id="CAF89813.1"/>
    </source>
</evidence>
<proteinExistence type="predicted"/>
<dbReference type="InterPro" id="IPR036880">
    <property type="entry name" value="Kunitz_BPTI_sf"/>
</dbReference>
<evidence type="ECO:0000256" key="4">
    <source>
        <dbReference type="ARBA" id="ARBA00023157"/>
    </source>
</evidence>
<reference evidence="8" key="1">
    <citation type="journal article" date="2004" name="Nature">
        <title>Genome duplication in the teleost fish Tetraodon nigroviridis reveals the early vertebrate proto-karyotype.</title>
        <authorList>
            <person name="Jaillon O."/>
            <person name="Aury J.-M."/>
            <person name="Brunet F."/>
            <person name="Petit J.-L."/>
            <person name="Stange-Thomann N."/>
            <person name="Mauceli E."/>
            <person name="Bouneau L."/>
            <person name="Fischer C."/>
            <person name="Ozouf-Costaz C."/>
            <person name="Bernot A."/>
            <person name="Nicaud S."/>
            <person name="Jaffe D."/>
            <person name="Fisher S."/>
            <person name="Lutfalla G."/>
            <person name="Dossat C."/>
            <person name="Segurens B."/>
            <person name="Dasilva C."/>
            <person name="Salanoubat M."/>
            <person name="Levy M."/>
            <person name="Boudet N."/>
            <person name="Castellano S."/>
            <person name="Anthouard V."/>
            <person name="Jubin C."/>
            <person name="Castelli V."/>
            <person name="Katinka M."/>
            <person name="Vacherie B."/>
            <person name="Biemont C."/>
            <person name="Skalli Z."/>
            <person name="Cattolico L."/>
            <person name="Poulain J."/>
            <person name="De Berardinis V."/>
            <person name="Cruaud C."/>
            <person name="Duprat S."/>
            <person name="Brottier P."/>
            <person name="Coutanceau J.-P."/>
            <person name="Gouzy J."/>
            <person name="Parra G."/>
            <person name="Lardier G."/>
            <person name="Chapple C."/>
            <person name="McKernan K.J."/>
            <person name="McEwan P."/>
            <person name="Bosak S."/>
            <person name="Kellis M."/>
            <person name="Volff J.-N."/>
            <person name="Guigo R."/>
            <person name="Zody M.C."/>
            <person name="Mesirov J."/>
            <person name="Lindblad-Toh K."/>
            <person name="Birren B."/>
            <person name="Nusbaum C."/>
            <person name="Kahn D."/>
            <person name="Robinson-Rechavi M."/>
            <person name="Laudet V."/>
            <person name="Schachter V."/>
            <person name="Quetier F."/>
            <person name="Saurin W."/>
            <person name="Scarpelli C."/>
            <person name="Wincker P."/>
            <person name="Lander E.S."/>
            <person name="Weissenbach J."/>
            <person name="Roest Crollius H."/>
        </authorList>
    </citation>
    <scope>NUCLEOTIDE SEQUENCE [LARGE SCALE GENOMIC DNA]</scope>
</reference>
<gene>
    <name evidence="8" type="ORF">GSTENG00003824001</name>
</gene>
<evidence type="ECO:0000256" key="2">
    <source>
        <dbReference type="ARBA" id="ARBA00022530"/>
    </source>
</evidence>